<proteinExistence type="predicted"/>
<name>R7SIZ7_FOMME</name>
<reference evidence="3" key="1">
    <citation type="journal article" date="2012" name="Science">
        <title>The Paleozoic origin of enzymatic lignin decomposition reconstructed from 31 fungal genomes.</title>
        <authorList>
            <person name="Floudas D."/>
            <person name="Binder M."/>
            <person name="Riley R."/>
            <person name="Barry K."/>
            <person name="Blanchette R.A."/>
            <person name="Henrissat B."/>
            <person name="Martinez A.T."/>
            <person name="Otillar R."/>
            <person name="Spatafora J.W."/>
            <person name="Yadav J.S."/>
            <person name="Aerts A."/>
            <person name="Benoit I."/>
            <person name="Boyd A."/>
            <person name="Carlson A."/>
            <person name="Copeland A."/>
            <person name="Coutinho P.M."/>
            <person name="de Vries R.P."/>
            <person name="Ferreira P."/>
            <person name="Findley K."/>
            <person name="Foster B."/>
            <person name="Gaskell J."/>
            <person name="Glotzer D."/>
            <person name="Gorecki P."/>
            <person name="Heitman J."/>
            <person name="Hesse C."/>
            <person name="Hori C."/>
            <person name="Igarashi K."/>
            <person name="Jurgens J.A."/>
            <person name="Kallen N."/>
            <person name="Kersten P."/>
            <person name="Kohler A."/>
            <person name="Kuees U."/>
            <person name="Kumar T.K.A."/>
            <person name="Kuo A."/>
            <person name="LaButti K."/>
            <person name="Larrondo L.F."/>
            <person name="Lindquist E."/>
            <person name="Ling A."/>
            <person name="Lombard V."/>
            <person name="Lucas S."/>
            <person name="Lundell T."/>
            <person name="Martin R."/>
            <person name="McLaughlin D.J."/>
            <person name="Morgenstern I."/>
            <person name="Morin E."/>
            <person name="Murat C."/>
            <person name="Nagy L.G."/>
            <person name="Nolan M."/>
            <person name="Ohm R.A."/>
            <person name="Patyshakuliyeva A."/>
            <person name="Rokas A."/>
            <person name="Ruiz-Duenas F.J."/>
            <person name="Sabat G."/>
            <person name="Salamov A."/>
            <person name="Samejima M."/>
            <person name="Schmutz J."/>
            <person name="Slot J.C."/>
            <person name="St John F."/>
            <person name="Stenlid J."/>
            <person name="Sun H."/>
            <person name="Sun S."/>
            <person name="Syed K."/>
            <person name="Tsang A."/>
            <person name="Wiebenga A."/>
            <person name="Young D."/>
            <person name="Pisabarro A."/>
            <person name="Eastwood D.C."/>
            <person name="Martin F."/>
            <person name="Cullen D."/>
            <person name="Grigoriev I.V."/>
            <person name="Hibbett D.S."/>
        </authorList>
    </citation>
    <scope>NUCLEOTIDE SEQUENCE [LARGE SCALE GENOMIC DNA]</scope>
    <source>
        <strain evidence="3">MF3/22</strain>
    </source>
</reference>
<keyword evidence="3" id="KW-1185">Reference proteome</keyword>
<accession>R7SIZ7</accession>
<dbReference type="KEGG" id="fme:FOMMEDRAFT_24335"/>
<evidence type="ECO:0000256" key="1">
    <source>
        <dbReference type="SAM" id="MobiDB-lite"/>
    </source>
</evidence>
<protein>
    <submittedName>
        <fullName evidence="2">Uncharacterized protein</fullName>
    </submittedName>
</protein>
<dbReference type="OrthoDB" id="3267892at2759"/>
<dbReference type="OMA" id="TYHERED"/>
<dbReference type="eggNOG" id="ENOG502SNG5">
    <property type="taxonomic scope" value="Eukaryota"/>
</dbReference>
<feature type="region of interest" description="Disordered" evidence="1">
    <location>
        <begin position="103"/>
        <end position="188"/>
    </location>
</feature>
<sequence>MSALYSYPSRPPPMKRRRTATTVLAGNFDPRPPRDVLTSPLKGICPYKRAEQADGTRRQISIGAGAVSAGPSTATTVHGRIAAVPTVNSSVLSFWRIRGPPVAPTRSVSPTPPPELSLPPTPGPSILSTMSFGSSKYPRTPEDGLTLLDHAFKSASPPPQSKPRKRRIASRRGWKGWVEGSPPPSNKLINLDEAPVMVERRLRSGKNFDAISEGKETWVTLSS</sequence>
<dbReference type="RefSeq" id="XP_007272141.1">
    <property type="nucleotide sequence ID" value="XM_007272079.1"/>
</dbReference>
<dbReference type="AlphaFoldDB" id="R7SIZ7"/>
<evidence type="ECO:0000313" key="2">
    <source>
        <dbReference type="EMBL" id="EJC97594.1"/>
    </source>
</evidence>
<feature type="compositionally biased region" description="Basic residues" evidence="1">
    <location>
        <begin position="162"/>
        <end position="174"/>
    </location>
</feature>
<gene>
    <name evidence="2" type="ORF">FOMMEDRAFT_24335</name>
</gene>
<evidence type="ECO:0000313" key="3">
    <source>
        <dbReference type="Proteomes" id="UP000053630"/>
    </source>
</evidence>
<dbReference type="EMBL" id="JH717993">
    <property type="protein sequence ID" value="EJC97594.1"/>
    <property type="molecule type" value="Genomic_DNA"/>
</dbReference>
<feature type="compositionally biased region" description="Pro residues" evidence="1">
    <location>
        <begin position="110"/>
        <end position="123"/>
    </location>
</feature>
<organism evidence="2 3">
    <name type="scientific">Fomitiporia mediterranea (strain MF3/22)</name>
    <name type="common">Grapevine white-rot fungus</name>
    <dbReference type="NCBI Taxonomy" id="694068"/>
    <lineage>
        <taxon>Eukaryota</taxon>
        <taxon>Fungi</taxon>
        <taxon>Dikarya</taxon>
        <taxon>Basidiomycota</taxon>
        <taxon>Agaricomycotina</taxon>
        <taxon>Agaricomycetes</taxon>
        <taxon>Hymenochaetales</taxon>
        <taxon>Hymenochaetaceae</taxon>
        <taxon>Fomitiporia</taxon>
    </lineage>
</organism>
<dbReference type="Proteomes" id="UP000053630">
    <property type="component" value="Unassembled WGS sequence"/>
</dbReference>
<dbReference type="GeneID" id="18678451"/>